<sequence>MMTEAVQGHTVAEASDTMQAMHRMLSGDGEADEDTLGKLGKLVLLGGVRRFPSRIKCAALAWHALGECLRGESRQDADAQAAAKENPDEPVA</sequence>
<dbReference type="GO" id="GO:0016226">
    <property type="term" value="P:iron-sulfur cluster assembly"/>
    <property type="evidence" value="ECO:0007669"/>
    <property type="project" value="InterPro"/>
</dbReference>
<feature type="region of interest" description="Disordered" evidence="1">
    <location>
        <begin position="73"/>
        <end position="92"/>
    </location>
</feature>
<dbReference type="InterPro" id="IPR002871">
    <property type="entry name" value="NIF_FeS_clus_asmbl_NifU_N"/>
</dbReference>
<dbReference type="SUPFAM" id="SSF82649">
    <property type="entry name" value="SufE/NifU"/>
    <property type="match status" value="1"/>
</dbReference>
<organism evidence="2">
    <name type="scientific">mine drainage metagenome</name>
    <dbReference type="NCBI Taxonomy" id="410659"/>
    <lineage>
        <taxon>unclassified sequences</taxon>
        <taxon>metagenomes</taxon>
        <taxon>ecological metagenomes</taxon>
    </lineage>
</organism>
<evidence type="ECO:0000256" key="1">
    <source>
        <dbReference type="SAM" id="MobiDB-lite"/>
    </source>
</evidence>
<name>A0A1J5P9H4_9ZZZZ</name>
<dbReference type="GO" id="GO:0051536">
    <property type="term" value="F:iron-sulfur cluster binding"/>
    <property type="evidence" value="ECO:0007669"/>
    <property type="project" value="InterPro"/>
</dbReference>
<dbReference type="GO" id="GO:0005506">
    <property type="term" value="F:iron ion binding"/>
    <property type="evidence" value="ECO:0007669"/>
    <property type="project" value="InterPro"/>
</dbReference>
<accession>A0A1J5P9H4</accession>
<evidence type="ECO:0000313" key="2">
    <source>
        <dbReference type="EMBL" id="OIQ64124.1"/>
    </source>
</evidence>
<gene>
    <name evidence="2" type="primary">iscU_21</name>
    <name evidence="2" type="ORF">GALL_543280</name>
</gene>
<dbReference type="AlphaFoldDB" id="A0A1J5P9H4"/>
<dbReference type="EMBL" id="MLJW01008396">
    <property type="protein sequence ID" value="OIQ64124.1"/>
    <property type="molecule type" value="Genomic_DNA"/>
</dbReference>
<reference evidence="2" key="1">
    <citation type="submission" date="2016-10" db="EMBL/GenBank/DDBJ databases">
        <title>Sequence of Gallionella enrichment culture.</title>
        <authorList>
            <person name="Poehlein A."/>
            <person name="Muehling M."/>
            <person name="Daniel R."/>
        </authorList>
    </citation>
    <scope>NUCLEOTIDE SEQUENCE</scope>
</reference>
<proteinExistence type="predicted"/>
<dbReference type="Gene3D" id="3.90.1010.10">
    <property type="match status" value="1"/>
</dbReference>
<protein>
    <submittedName>
        <fullName evidence="2">Iron-sulfur cluster assembly scaffold protein IscU</fullName>
    </submittedName>
</protein>
<dbReference type="CDD" id="cd06664">
    <property type="entry name" value="IscU_like"/>
    <property type="match status" value="1"/>
</dbReference>
<comment type="caution">
    <text evidence="2">The sequence shown here is derived from an EMBL/GenBank/DDBJ whole genome shotgun (WGS) entry which is preliminary data.</text>
</comment>